<evidence type="ECO:0000256" key="2">
    <source>
        <dbReference type="SAM" id="MobiDB-lite"/>
    </source>
</evidence>
<dbReference type="Proteomes" id="UP000831156">
    <property type="component" value="Chromosome 10"/>
</dbReference>
<dbReference type="EMBL" id="LT969433">
    <property type="protein sequence ID" value="SOV14642.1"/>
    <property type="molecule type" value="Genomic_DNA"/>
</dbReference>
<evidence type="ECO:0000256" key="1">
    <source>
        <dbReference type="SAM" id="Coils"/>
    </source>
</evidence>
<feature type="compositionally biased region" description="Basic residues" evidence="2">
    <location>
        <begin position="574"/>
        <end position="594"/>
    </location>
</feature>
<dbReference type="InterPro" id="IPR052568">
    <property type="entry name" value="PKS-FAS_Synthase"/>
</dbReference>
<feature type="transmembrane region" description="Helical" evidence="3">
    <location>
        <begin position="78"/>
        <end position="96"/>
    </location>
</feature>
<proteinExistence type="predicted"/>
<gene>
    <name evidence="4" type="ORF">PGABG01_1005800</name>
</gene>
<reference evidence="4" key="1">
    <citation type="submission" date="2016-09" db="EMBL/GenBank/DDBJ databases">
        <authorList>
            <consortium name="Pathogen Informatics"/>
            <person name="Sun Q."/>
            <person name="Inoue M."/>
        </authorList>
    </citation>
    <scope>NUCLEOTIDE SEQUENCE</scope>
</reference>
<evidence type="ECO:0000313" key="5">
    <source>
        <dbReference type="Proteomes" id="UP000831156"/>
    </source>
</evidence>
<dbReference type="PANTHER" id="PTHR43074:SF1">
    <property type="entry name" value="BETA-KETOACYL SYNTHASE FAMILY PROTEIN-RELATED"/>
    <property type="match status" value="1"/>
</dbReference>
<accession>A0ABY1UMK6</accession>
<evidence type="ECO:0000313" key="4">
    <source>
        <dbReference type="EMBL" id="SOV14642.1"/>
    </source>
</evidence>
<evidence type="ECO:0000256" key="3">
    <source>
        <dbReference type="SAM" id="Phobius"/>
    </source>
</evidence>
<keyword evidence="3" id="KW-0472">Membrane</keyword>
<keyword evidence="3" id="KW-0812">Transmembrane</keyword>
<organism evidence="4 5">
    <name type="scientific">Plasmodium gaboni</name>
    <dbReference type="NCBI Taxonomy" id="647221"/>
    <lineage>
        <taxon>Eukaryota</taxon>
        <taxon>Sar</taxon>
        <taxon>Alveolata</taxon>
        <taxon>Apicomplexa</taxon>
        <taxon>Aconoidasida</taxon>
        <taxon>Haemosporida</taxon>
        <taxon>Plasmodiidae</taxon>
        <taxon>Plasmodium</taxon>
        <taxon>Plasmodium (Laverania)</taxon>
    </lineage>
</organism>
<feature type="region of interest" description="Disordered" evidence="2">
    <location>
        <begin position="564"/>
        <end position="607"/>
    </location>
</feature>
<dbReference type="PANTHER" id="PTHR43074">
    <property type="entry name" value="OMEGA-3 POLYUNSATURATED FATTY ACID SYNTHASE PFAB-RELATED"/>
    <property type="match status" value="1"/>
</dbReference>
<feature type="compositionally biased region" description="Polar residues" evidence="2">
    <location>
        <begin position="596"/>
        <end position="607"/>
    </location>
</feature>
<keyword evidence="5" id="KW-1185">Reference proteome</keyword>
<protein>
    <submittedName>
        <fullName evidence="4">Uncharacterized protein</fullName>
    </submittedName>
</protein>
<name>A0ABY1UMK6_9APIC</name>
<feature type="coiled-coil region" evidence="1">
    <location>
        <begin position="710"/>
        <end position="760"/>
    </location>
</feature>
<sequence>MIRSTYKFNRILLNNFNEKRKNLNITHCVFLYTHNIHSCFYKKIHTNNNSQEIKNDTTIKNNNNNIIYNNKEKRKNKIYSLKYVFAVGFLFLYGTFECINIIQHNEDVQRKIKIYPSLYNIIDKEIIPLKIKYDKTFIRFKKYIVEYMKSIEKVKNYFIQINSLILKYYYNLKHVIIIKITYFLDLLERFKLAITSQETNHMVKKINEDYEKNINEKIHEQGNRLKGGDTSDYRNNNEKIYISNHSEDTLIQSTSKKDDINDYENFYISDEGEENTVTNNDPIDNTRNIITDVDDKYLQDDIKDIVELLDNQNLFHIKDVEYNKENKSDIINKNVNKSNYLTDLDLYEYNMNMENYAENNDEPTKKNLDEEKEYVHKDYKNFEDHQKYTNGDNSNTIYISKNEMNKNIDYHDNTNYALKGEEKDIYTIEEKINQNENYDQNIYVENMDKNIYEDINKYAQIERDTNYINEKDKDTIILTYNNEYVDNDAVKNIYDINLIQSVDVEKKCPITYSEEKNKSNNKMVKNCEEGNVDNINKNICNHDEHNKIDTPDLVMNNVNDIKKKNINEKNYRDGRKKINKLNKSKKEKSKKSKHNVSLQNHDNNTTHMRTYKQSKKYNIIQNMLYNDKHFNNIFDKKVKWFEDKIDKLNEKQLKKKIIKMFVNELVSEKYNDILLEDEKGTLIKVLSIKYKDIFLKKKKKFEKYMKKFLLEKLKADEKILKQNYMKENEKFQNYMINIKNEELEKEKKKIEEQFQLLQENYLKKMNIYISHINNIKDIFTKEINNKFNLQKINNIQNKLVNLQNCLLHDISIEHILIELKKDLHNDIYLNKLFKILPNNFFSHIFKPSNNNNEKLKKEFYYLYEECVQQAFLNKDDNYFKQILGKIMSYIYIKYESTLNNILISSSNHSILKNNLLNLSYALSSIQHNKLIDTLRYTNDLTGNCKEIFLSFNEHIKNVILFKFYLRLVVSRIMLLNKTLNSCD</sequence>
<keyword evidence="1" id="KW-0175">Coiled coil</keyword>
<keyword evidence="3" id="KW-1133">Transmembrane helix</keyword>
<feature type="compositionally biased region" description="Basic and acidic residues" evidence="2">
    <location>
        <begin position="564"/>
        <end position="573"/>
    </location>
</feature>